<evidence type="ECO:0000313" key="1">
    <source>
        <dbReference type="EMBL" id="EEJ50850.1"/>
    </source>
</evidence>
<evidence type="ECO:0000313" key="2">
    <source>
        <dbReference type="Proteomes" id="UP000004121"/>
    </source>
</evidence>
<sequence length="47" mass="5550">MRKIMYHIILCSTSIFYKSAKFVFFANLQISVQRNRYSGKVKTTCPE</sequence>
<accession>C2KZG1</accession>
<reference evidence="1 2" key="1">
    <citation type="submission" date="2009-04" db="EMBL/GenBank/DDBJ databases">
        <authorList>
            <person name="Qin X."/>
            <person name="Bachman B."/>
            <person name="Battles P."/>
            <person name="Bell A."/>
            <person name="Bess C."/>
            <person name="Bickham C."/>
            <person name="Chaboub L."/>
            <person name="Chen D."/>
            <person name="Coyle M."/>
            <person name="Deiros D.R."/>
            <person name="Dinh H."/>
            <person name="Forbes L."/>
            <person name="Fowler G."/>
            <person name="Francisco L."/>
            <person name="Fu Q."/>
            <person name="Gubbala S."/>
            <person name="Hale W."/>
            <person name="Han Y."/>
            <person name="Hemphill L."/>
            <person name="Highlander S.K."/>
            <person name="Hirani K."/>
            <person name="Hogues M."/>
            <person name="Jackson L."/>
            <person name="Jakkamsetti A."/>
            <person name="Javaid M."/>
            <person name="Jiang H."/>
            <person name="Korchina V."/>
            <person name="Kovar C."/>
            <person name="Lara F."/>
            <person name="Lee S."/>
            <person name="Mata R."/>
            <person name="Mathew T."/>
            <person name="Moen C."/>
            <person name="Morales K."/>
            <person name="Munidasa M."/>
            <person name="Nazareth L."/>
            <person name="Ngo R."/>
            <person name="Nguyen L."/>
            <person name="Okwuonu G."/>
            <person name="Ongeri F."/>
            <person name="Patil S."/>
            <person name="Petrosino J."/>
            <person name="Pham C."/>
            <person name="Pham P."/>
            <person name="Pu L.-L."/>
            <person name="Puazo M."/>
            <person name="Raj R."/>
            <person name="Reid J."/>
            <person name="Rouhana J."/>
            <person name="Saada N."/>
            <person name="Shang Y."/>
            <person name="Simmons D."/>
            <person name="Thornton R."/>
            <person name="Warren J."/>
            <person name="Weissenberger G."/>
            <person name="Zhang J."/>
            <person name="Zhang L."/>
            <person name="Zhou C."/>
            <person name="Zhu D."/>
            <person name="Muzny D."/>
            <person name="Worley K."/>
            <person name="Gibbs R."/>
        </authorList>
    </citation>
    <scope>NUCLEOTIDE SEQUENCE [LARGE SCALE GENOMIC DNA]</scope>
    <source>
        <strain evidence="1 2">F0268</strain>
    </source>
</reference>
<protein>
    <submittedName>
        <fullName evidence="1">Uncharacterized protein</fullName>
    </submittedName>
</protein>
<dbReference type="HOGENOM" id="CLU_3170966_0_0_9"/>
<name>C2KZG1_9FIRM</name>
<dbReference type="AlphaFoldDB" id="C2KZG1"/>
<gene>
    <name evidence="1" type="ORF">HMPREF6123_1880</name>
</gene>
<dbReference type="Proteomes" id="UP000004121">
    <property type="component" value="Unassembled WGS sequence"/>
</dbReference>
<dbReference type="InParanoid" id="C2KZG1"/>
<comment type="caution">
    <text evidence="1">The sequence shown here is derived from an EMBL/GenBank/DDBJ whole genome shotgun (WGS) entry which is preliminary data.</text>
</comment>
<dbReference type="EMBL" id="ACKX01000187">
    <property type="protein sequence ID" value="EEJ50850.1"/>
    <property type="molecule type" value="Genomic_DNA"/>
</dbReference>
<proteinExistence type="predicted"/>
<keyword evidence="2" id="KW-1185">Reference proteome</keyword>
<organism evidence="1 2">
    <name type="scientific">Oribacterium sinus F0268</name>
    <dbReference type="NCBI Taxonomy" id="585501"/>
    <lineage>
        <taxon>Bacteria</taxon>
        <taxon>Bacillati</taxon>
        <taxon>Bacillota</taxon>
        <taxon>Clostridia</taxon>
        <taxon>Lachnospirales</taxon>
        <taxon>Lachnospiraceae</taxon>
        <taxon>Oribacterium</taxon>
    </lineage>
</organism>